<reference evidence="11" key="1">
    <citation type="submission" date="2017-06" db="EMBL/GenBank/DDBJ databases">
        <authorList>
            <person name="Cremers G."/>
        </authorList>
    </citation>
    <scope>NUCLEOTIDE SEQUENCE [LARGE SCALE GENOMIC DNA]</scope>
</reference>
<keyword evidence="11" id="KW-1185">Reference proteome</keyword>
<keyword evidence="2" id="KW-1003">Cell membrane</keyword>
<accession>A0A284VK52</accession>
<feature type="transmembrane region" description="Helical" evidence="9">
    <location>
        <begin position="225"/>
        <end position="243"/>
    </location>
</feature>
<evidence type="ECO:0000256" key="5">
    <source>
        <dbReference type="ARBA" id="ARBA00022801"/>
    </source>
</evidence>
<comment type="subcellular location">
    <subcellularLocation>
        <location evidence="1">Cell membrane</location>
        <topology evidence="1">Multi-pass membrane protein</topology>
    </subcellularLocation>
</comment>
<sequence length="259" mass="28637">MVTTLWISLVLLAIASILPKAYNFRFLFGGFGWIFLSVYWFLQPSLYIELQDYFNVLLVVVAAIVSLFIAYIMFQAGNGKESSQRNGIILISLSRAASVSGLIYFLFADVELFNSGIISLVTNQSIWVVERFGYPVSQVAWNQLAVNGLAVEIILACTAIESIALFTGIISSATGAPFVQKFRAFLISVPVVYILNLLRVSFTASAYGFGWFGTPEESFHISEHFITKAGSLLALLLISYVVLKTLPEVSEMIDGVLRR</sequence>
<keyword evidence="3" id="KW-0645">Protease</keyword>
<dbReference type="GO" id="GO:0005886">
    <property type="term" value="C:plasma membrane"/>
    <property type="evidence" value="ECO:0007669"/>
    <property type="project" value="UniProtKB-SubCell"/>
</dbReference>
<evidence type="ECO:0000256" key="1">
    <source>
        <dbReference type="ARBA" id="ARBA00004651"/>
    </source>
</evidence>
<feature type="active site" description="Acyl-thioester intermediate" evidence="8">
    <location>
        <position position="157"/>
    </location>
</feature>
<evidence type="ECO:0000256" key="6">
    <source>
        <dbReference type="ARBA" id="ARBA00022989"/>
    </source>
</evidence>
<feature type="transmembrane region" description="Helical" evidence="9">
    <location>
        <begin position="86"/>
        <end position="107"/>
    </location>
</feature>
<dbReference type="AlphaFoldDB" id="A0A284VK52"/>
<evidence type="ECO:0000256" key="9">
    <source>
        <dbReference type="SAM" id="Phobius"/>
    </source>
</evidence>
<evidence type="ECO:0000256" key="3">
    <source>
        <dbReference type="ARBA" id="ARBA00022670"/>
    </source>
</evidence>
<evidence type="ECO:0000313" key="11">
    <source>
        <dbReference type="Proteomes" id="UP000218615"/>
    </source>
</evidence>
<keyword evidence="7 9" id="KW-0472">Membrane</keyword>
<keyword evidence="5" id="KW-0378">Hydrolase</keyword>
<organism evidence="10 11">
    <name type="scientific">Candidatus Methanoperedens nitratireducens</name>
    <dbReference type="NCBI Taxonomy" id="1392998"/>
    <lineage>
        <taxon>Archaea</taxon>
        <taxon>Methanobacteriati</taxon>
        <taxon>Methanobacteriota</taxon>
        <taxon>Stenosarchaea group</taxon>
        <taxon>Methanomicrobia</taxon>
        <taxon>Methanosarcinales</taxon>
        <taxon>ANME-2 cluster</taxon>
        <taxon>Candidatus Methanoperedentaceae</taxon>
        <taxon>Candidatus Methanoperedens</taxon>
    </lineage>
</organism>
<proteinExistence type="predicted"/>
<dbReference type="NCBIfam" id="TIGR04125">
    <property type="entry name" value="exosort_PGF_TRM"/>
    <property type="match status" value="1"/>
</dbReference>
<evidence type="ECO:0000256" key="4">
    <source>
        <dbReference type="ARBA" id="ARBA00022692"/>
    </source>
</evidence>
<evidence type="ECO:0000256" key="8">
    <source>
        <dbReference type="PIRSR" id="PIRSR025737-1"/>
    </source>
</evidence>
<gene>
    <name evidence="10" type="ORF">MNV_1250010</name>
</gene>
<evidence type="ECO:0000256" key="2">
    <source>
        <dbReference type="ARBA" id="ARBA00022475"/>
    </source>
</evidence>
<dbReference type="OrthoDB" id="200496at2157"/>
<dbReference type="NCBIfam" id="TIGR04178">
    <property type="entry name" value="exo_archaeo"/>
    <property type="match status" value="1"/>
</dbReference>
<dbReference type="Proteomes" id="UP000218615">
    <property type="component" value="Unassembled WGS sequence"/>
</dbReference>
<name>A0A284VK52_9EURY</name>
<keyword evidence="4 9" id="KW-0812">Transmembrane</keyword>
<dbReference type="EMBL" id="FZMP01000030">
    <property type="protein sequence ID" value="SNQ59630.1"/>
    <property type="molecule type" value="Genomic_DNA"/>
</dbReference>
<dbReference type="GO" id="GO:0008233">
    <property type="term" value="F:peptidase activity"/>
    <property type="evidence" value="ECO:0007669"/>
    <property type="project" value="UniProtKB-KW"/>
</dbReference>
<feature type="active site" description="Proton donor" evidence="8">
    <location>
        <position position="199"/>
    </location>
</feature>
<dbReference type="RefSeq" id="WP_096203971.1">
    <property type="nucleotide sequence ID" value="NZ_FZMP01000030.1"/>
</dbReference>
<keyword evidence="6 9" id="KW-1133">Transmembrane helix</keyword>
<evidence type="ECO:0000256" key="7">
    <source>
        <dbReference type="ARBA" id="ARBA00023136"/>
    </source>
</evidence>
<evidence type="ECO:0008006" key="12">
    <source>
        <dbReference type="Google" id="ProtNLM"/>
    </source>
</evidence>
<dbReference type="InterPro" id="IPR026392">
    <property type="entry name" value="Exo/Archaeosortase_dom"/>
</dbReference>
<evidence type="ECO:0000313" key="10">
    <source>
        <dbReference type="EMBL" id="SNQ59630.1"/>
    </source>
</evidence>
<feature type="transmembrane region" description="Helical" evidence="9">
    <location>
        <begin position="54"/>
        <end position="74"/>
    </location>
</feature>
<feature type="transmembrane region" description="Helical" evidence="9">
    <location>
        <begin position="182"/>
        <end position="205"/>
    </location>
</feature>
<dbReference type="GO" id="GO:0006508">
    <property type="term" value="P:proteolysis"/>
    <property type="evidence" value="ECO:0007669"/>
    <property type="project" value="UniProtKB-KW"/>
</dbReference>
<dbReference type="InterPro" id="IPR014522">
    <property type="entry name" value="ArtA"/>
</dbReference>
<feature type="transmembrane region" description="Helical" evidence="9">
    <location>
        <begin position="25"/>
        <end position="42"/>
    </location>
</feature>
<feature type="transmembrane region" description="Helical" evidence="9">
    <location>
        <begin position="149"/>
        <end position="170"/>
    </location>
</feature>
<dbReference type="PIRSF" id="PIRSF025737">
    <property type="entry name" value="Cyco1"/>
    <property type="match status" value="1"/>
</dbReference>
<protein>
    <recommendedName>
        <fullName evidence="12">Archaeosortase A</fullName>
    </recommendedName>
</protein>